<evidence type="ECO:0000256" key="1">
    <source>
        <dbReference type="ARBA" id="ARBA00004418"/>
    </source>
</evidence>
<reference evidence="6" key="1">
    <citation type="submission" date="2022-12" db="EMBL/GenBank/DDBJ databases">
        <title>Genomic Characterization of Candidatus Phytoplasma sacchari in China.</title>
        <authorList>
            <person name="Zhang R.-Y."/>
        </authorList>
    </citation>
    <scope>NUCLEOTIDE SEQUENCE [LARGE SCALE GENOMIC DNA]</scope>
    <source>
        <strain evidence="6">SCWL1</strain>
    </source>
</reference>
<evidence type="ECO:0000256" key="3">
    <source>
        <dbReference type="ARBA" id="ARBA00022729"/>
    </source>
</evidence>
<dbReference type="Gene3D" id="3.40.190.10">
    <property type="entry name" value="Periplasmic binding protein-like II"/>
    <property type="match status" value="2"/>
</dbReference>
<name>A0ABY7M3G7_9MOLU</name>
<evidence type="ECO:0000256" key="4">
    <source>
        <dbReference type="ARBA" id="ARBA00022764"/>
    </source>
</evidence>
<gene>
    <name evidence="6" type="ORF">O7R10_02350</name>
</gene>
<evidence type="ECO:0000256" key="2">
    <source>
        <dbReference type="ARBA" id="ARBA00022448"/>
    </source>
</evidence>
<evidence type="ECO:0000313" key="6">
    <source>
        <dbReference type="EMBL" id="WBL31418.1"/>
    </source>
</evidence>
<evidence type="ECO:0000256" key="5">
    <source>
        <dbReference type="SAM" id="Phobius"/>
    </source>
</evidence>
<feature type="transmembrane region" description="Helical" evidence="5">
    <location>
        <begin position="363"/>
        <end position="382"/>
    </location>
</feature>
<evidence type="ECO:0000313" key="7">
    <source>
        <dbReference type="Proteomes" id="UP001210120"/>
    </source>
</evidence>
<keyword evidence="2" id="KW-0813">Transport</keyword>
<keyword evidence="5" id="KW-1133">Transmembrane helix</keyword>
<organism evidence="6 7">
    <name type="scientific">Candidatus Phytoplasma sacchari</name>
    <dbReference type="NCBI Taxonomy" id="2609813"/>
    <lineage>
        <taxon>Bacteria</taxon>
        <taxon>Bacillati</taxon>
        <taxon>Mycoplasmatota</taxon>
        <taxon>Mollicutes</taxon>
        <taxon>Acholeplasmatales</taxon>
        <taxon>Acholeplasmataceae</taxon>
        <taxon>Candidatus Phytoplasma</taxon>
        <taxon>16SrXI (Rice yellow dwarf group)</taxon>
    </lineage>
</organism>
<keyword evidence="3" id="KW-0732">Signal</keyword>
<keyword evidence="4" id="KW-0574">Periplasm</keyword>
<proteinExistence type="predicted"/>
<dbReference type="PANTHER" id="PTHR30222">
    <property type="entry name" value="SPERMIDINE/PUTRESCINE-BINDING PERIPLASMIC PROTEIN"/>
    <property type="match status" value="1"/>
</dbReference>
<dbReference type="SUPFAM" id="SSF53850">
    <property type="entry name" value="Periplasmic binding protein-like II"/>
    <property type="match status" value="1"/>
</dbReference>
<dbReference type="InterPro" id="IPR006059">
    <property type="entry name" value="SBP"/>
</dbReference>
<dbReference type="Pfam" id="PF13416">
    <property type="entry name" value="SBP_bac_8"/>
    <property type="match status" value="1"/>
</dbReference>
<dbReference type="Proteomes" id="UP001210120">
    <property type="component" value="Chromosome"/>
</dbReference>
<comment type="subcellular location">
    <subcellularLocation>
        <location evidence="1">Periplasm</location>
    </subcellularLocation>
</comment>
<accession>A0ABY7M3G7</accession>
<dbReference type="EMBL" id="CP115156">
    <property type="protein sequence ID" value="WBL31418.1"/>
    <property type="molecule type" value="Genomic_DNA"/>
</dbReference>
<feature type="transmembrane region" description="Helical" evidence="5">
    <location>
        <begin position="5"/>
        <end position="23"/>
    </location>
</feature>
<dbReference type="PANTHER" id="PTHR30222:SF17">
    <property type="entry name" value="SPERMIDINE_PUTRESCINE-BINDING PERIPLASMIC PROTEIN"/>
    <property type="match status" value="1"/>
</dbReference>
<dbReference type="InterPro" id="IPR001188">
    <property type="entry name" value="Sperm_putr-bd"/>
</dbReference>
<dbReference type="PRINTS" id="PR00909">
    <property type="entry name" value="SPERMDNBNDNG"/>
</dbReference>
<keyword evidence="7" id="KW-1185">Reference proteome</keyword>
<sequence>MKKKIYFLLFFLIVSFLCIYLKYNNFFLNHKKVILFFNWGEYIDPVIIENYNKQSSRFVIKQSFFSSNELAINKIIAGNKYDIAILSEYAIEQLKDQYLEIIQPDKIKTPISQTKEFENLMQKYSIEQNNISIPYFWGKLGLLYNKNKINEKEIVQWRSLFQKNIYKIALYNNSFEGIFIGIKAINGDISGNNTEDIKKSKEWLLELKRTNSNLSFVTDQLLDYMRITNEERYDIAVTYSGDARFLMKQNSNLEYYDFSNEEGNNLNGSNVWVDSFVLPKGSDQEGAYDFINFLLKKENIEQNIFFTCYDSPYAQFWNKKVNSRLDLKMDKNDLFYKYNEEHKKQIHDSWNYVYSYPRPQDSYLFIFSFFILLFFLFTKINFFHQKIFSN</sequence>
<protein>
    <submittedName>
        <fullName evidence="6">Extracellular solute-binding protein</fullName>
    </submittedName>
</protein>
<keyword evidence="5" id="KW-0812">Transmembrane</keyword>
<keyword evidence="5" id="KW-0472">Membrane</keyword>